<dbReference type="AlphaFoldDB" id="A0A316UC88"/>
<gene>
    <name evidence="3" type="ORF">BCV69DRAFT_280398</name>
</gene>
<dbReference type="CDD" id="cd07389">
    <property type="entry name" value="MPP_PhoD"/>
    <property type="match status" value="1"/>
</dbReference>
<accession>A0A316UC88</accession>
<sequence length="647" mass="72808">MSELNIRMGPALKYDTVDVSTYTWHGFAMIVTADDTSDYSTTPTIRLTWKPYTKGSNEEAHQSNGETNGALNDEGAIVKETAAQTSTAIKLWNYKGENGSFTFWRFKLEVPLTDSEQKVSYSLEGVAHPDSAPPAVKEGKSNSFFVPSKTQNFRWIGHSCNGFSASLDPKEWNGPDPLWNDALRQHEEKPYHAVVGGGDQIYNDKLVGEPEMKEWKECKDPIARMKMQVTPEIATAVDRYLFNHYCEWYGSGAWSKAIAAIPMMSMLDDHDLIDGFGSYPDDLMNAPVFNHIGRRGFFYYHLFQQFQHEDVDGLERDKHSNRSIIFGGMGPYVHFPSQSYLAYFGPDQWILMIDCRAERKLTQICTRLTYDRIFDRVRTDLPAGVKHLVILLGVPLAYPRMVFMEKALSSAWNPLLMLAKGLAPGFANEFNGEVELLDDLNDHWCAANHKKERNALVCDVQKLALEKNVRISWISGDVHAGGVGMFHGYHAHDPAYDPKMSLAIITSAIVNSPPPPAIISLLNKLGKKKHRSLFYAGTKETMVPLFPEDLHGQKQNDKYIVGARNWCSVSMIPENGDLEFELRVEKEKGSGEVKSYPVRTPAPKWNVPKEKHHLLLTKEFSKETMKLSGGKFSGKMSKDPVKQAAAA</sequence>
<feature type="domain" description="PhoD-like phosphatase" evidence="2">
    <location>
        <begin position="420"/>
        <end position="575"/>
    </location>
</feature>
<evidence type="ECO:0000313" key="3">
    <source>
        <dbReference type="EMBL" id="PWN22789.1"/>
    </source>
</evidence>
<evidence type="ECO:0000259" key="2">
    <source>
        <dbReference type="Pfam" id="PF19050"/>
    </source>
</evidence>
<name>A0A316UC88_9BASI</name>
<dbReference type="EMBL" id="KZ819322">
    <property type="protein sequence ID" value="PWN22789.1"/>
    <property type="molecule type" value="Genomic_DNA"/>
</dbReference>
<evidence type="ECO:0000256" key="1">
    <source>
        <dbReference type="SAM" id="MobiDB-lite"/>
    </source>
</evidence>
<dbReference type="GeneID" id="37013336"/>
<reference evidence="3 4" key="1">
    <citation type="journal article" date="2018" name="Mol. Biol. Evol.">
        <title>Broad Genomic Sampling Reveals a Smut Pathogenic Ancestry of the Fungal Clade Ustilaginomycotina.</title>
        <authorList>
            <person name="Kijpornyongpan T."/>
            <person name="Mondo S.J."/>
            <person name="Barry K."/>
            <person name="Sandor L."/>
            <person name="Lee J."/>
            <person name="Lipzen A."/>
            <person name="Pangilinan J."/>
            <person name="LaButti K."/>
            <person name="Hainaut M."/>
            <person name="Henrissat B."/>
            <person name="Grigoriev I.V."/>
            <person name="Spatafora J.W."/>
            <person name="Aime M.C."/>
        </authorList>
    </citation>
    <scope>NUCLEOTIDE SEQUENCE [LARGE SCALE GENOMIC DNA]</scope>
    <source>
        <strain evidence="3 4">MCA 4718</strain>
    </source>
</reference>
<dbReference type="PANTHER" id="PTHR46689:SF1">
    <property type="entry name" value="PHOD-LIKE PHOSPHATASE DOMAIN-CONTAINING PROTEIN"/>
    <property type="match status" value="1"/>
</dbReference>
<dbReference type="OrthoDB" id="2419400at2759"/>
<dbReference type="InterPro" id="IPR038607">
    <property type="entry name" value="PhoD-like_sf"/>
</dbReference>
<dbReference type="InterPro" id="IPR018946">
    <property type="entry name" value="PhoD-like_MPP"/>
</dbReference>
<protein>
    <recommendedName>
        <fullName evidence="2">PhoD-like phosphatase domain-containing protein</fullName>
    </recommendedName>
</protein>
<dbReference type="Pfam" id="PF19050">
    <property type="entry name" value="PhoD_2"/>
    <property type="match status" value="2"/>
</dbReference>
<dbReference type="STRING" id="1684307.A0A316UC88"/>
<dbReference type="GO" id="GO:0016020">
    <property type="term" value="C:membrane"/>
    <property type="evidence" value="ECO:0007669"/>
    <property type="project" value="TreeGrafter"/>
</dbReference>
<dbReference type="InterPro" id="IPR043904">
    <property type="entry name" value="PhoD_2-like"/>
</dbReference>
<feature type="region of interest" description="Disordered" evidence="1">
    <location>
        <begin position="628"/>
        <end position="647"/>
    </location>
</feature>
<feature type="domain" description="PhoD-like phosphatase" evidence="2">
    <location>
        <begin position="145"/>
        <end position="407"/>
    </location>
</feature>
<keyword evidence="4" id="KW-1185">Reference proteome</keyword>
<evidence type="ECO:0000313" key="4">
    <source>
        <dbReference type="Proteomes" id="UP000245942"/>
    </source>
</evidence>
<proteinExistence type="predicted"/>
<dbReference type="PANTHER" id="PTHR46689">
    <property type="entry name" value="MEMBRANE PROTEIN, PUTATIVE-RELATED"/>
    <property type="match status" value="1"/>
</dbReference>
<organism evidence="3 4">
    <name type="scientific">Pseudomicrostroma glucosiphilum</name>
    <dbReference type="NCBI Taxonomy" id="1684307"/>
    <lineage>
        <taxon>Eukaryota</taxon>
        <taxon>Fungi</taxon>
        <taxon>Dikarya</taxon>
        <taxon>Basidiomycota</taxon>
        <taxon>Ustilaginomycotina</taxon>
        <taxon>Exobasidiomycetes</taxon>
        <taxon>Microstromatales</taxon>
        <taxon>Microstromatales incertae sedis</taxon>
        <taxon>Pseudomicrostroma</taxon>
    </lineage>
</organism>
<dbReference type="RefSeq" id="XP_025349949.1">
    <property type="nucleotide sequence ID" value="XM_025491602.1"/>
</dbReference>
<dbReference type="Proteomes" id="UP000245942">
    <property type="component" value="Unassembled WGS sequence"/>
</dbReference>
<dbReference type="Gene3D" id="3.60.21.70">
    <property type="entry name" value="PhoD-like phosphatase"/>
    <property type="match status" value="1"/>
</dbReference>